<name>A0AAP0LWC1_9ROSI</name>
<evidence type="ECO:0000313" key="3">
    <source>
        <dbReference type="Proteomes" id="UP001428341"/>
    </source>
</evidence>
<gene>
    <name evidence="2" type="ORF">WN944_019515</name>
</gene>
<dbReference type="InterPro" id="IPR027410">
    <property type="entry name" value="TCP-1-like_intermed_sf"/>
</dbReference>
<sequence length="138" mass="15381">MRGSQVPNQGYQYLKAHGKNARASYLLNGHARNTGRAAQGMPLRVGLAKIACLDFNLQKTKTQLGIQLSVTNPRELEKFVRAEASDAETASEMATVGSPRPMRGLGVTWYHTPSDYRREKETMEAEPAYIKKERSNDV</sequence>
<keyword evidence="3" id="KW-1185">Reference proteome</keyword>
<dbReference type="AlphaFoldDB" id="A0AAP0LWC1"/>
<dbReference type="Proteomes" id="UP001428341">
    <property type="component" value="Unassembled WGS sequence"/>
</dbReference>
<dbReference type="InterPro" id="IPR027409">
    <property type="entry name" value="GroEL-like_apical_dom_sf"/>
</dbReference>
<feature type="region of interest" description="Disordered" evidence="1">
    <location>
        <begin position="117"/>
        <end position="138"/>
    </location>
</feature>
<dbReference type="Gene3D" id="3.30.260.10">
    <property type="entry name" value="TCP-1-like chaperonin intermediate domain"/>
    <property type="match status" value="1"/>
</dbReference>
<dbReference type="EMBL" id="JBCGBO010000007">
    <property type="protein sequence ID" value="KAK9188116.1"/>
    <property type="molecule type" value="Genomic_DNA"/>
</dbReference>
<comment type="caution">
    <text evidence="2">The sequence shown here is derived from an EMBL/GenBank/DDBJ whole genome shotgun (WGS) entry which is preliminary data.</text>
</comment>
<evidence type="ECO:0000256" key="1">
    <source>
        <dbReference type="SAM" id="MobiDB-lite"/>
    </source>
</evidence>
<proteinExistence type="predicted"/>
<dbReference type="SUPFAM" id="SSF52029">
    <property type="entry name" value="GroEL apical domain-like"/>
    <property type="match status" value="1"/>
</dbReference>
<accession>A0AAP0LWC1</accession>
<reference evidence="2 3" key="1">
    <citation type="submission" date="2024-05" db="EMBL/GenBank/DDBJ databases">
        <title>Haplotype-resolved chromosome-level genome assembly of Huyou (Citrus changshanensis).</title>
        <authorList>
            <person name="Miao C."/>
            <person name="Chen W."/>
            <person name="Wu Y."/>
            <person name="Wang L."/>
            <person name="Zhao S."/>
            <person name="Grierson D."/>
            <person name="Xu C."/>
            <person name="Chen K."/>
        </authorList>
    </citation>
    <scope>NUCLEOTIDE SEQUENCE [LARGE SCALE GENOMIC DNA]</scope>
    <source>
        <strain evidence="2">01-14</strain>
        <tissue evidence="2">Leaf</tissue>
    </source>
</reference>
<organism evidence="2 3">
    <name type="scientific">Citrus x changshan-huyou</name>
    <dbReference type="NCBI Taxonomy" id="2935761"/>
    <lineage>
        <taxon>Eukaryota</taxon>
        <taxon>Viridiplantae</taxon>
        <taxon>Streptophyta</taxon>
        <taxon>Embryophyta</taxon>
        <taxon>Tracheophyta</taxon>
        <taxon>Spermatophyta</taxon>
        <taxon>Magnoliopsida</taxon>
        <taxon>eudicotyledons</taxon>
        <taxon>Gunneridae</taxon>
        <taxon>Pentapetalae</taxon>
        <taxon>rosids</taxon>
        <taxon>malvids</taxon>
        <taxon>Sapindales</taxon>
        <taxon>Rutaceae</taxon>
        <taxon>Aurantioideae</taxon>
        <taxon>Citrus</taxon>
    </lineage>
</organism>
<protein>
    <submittedName>
        <fullName evidence="2">Uncharacterized protein</fullName>
    </submittedName>
</protein>
<evidence type="ECO:0000313" key="2">
    <source>
        <dbReference type="EMBL" id="KAK9188116.1"/>
    </source>
</evidence>
<dbReference type="Gene3D" id="3.50.7.10">
    <property type="entry name" value="GroEL"/>
    <property type="match status" value="1"/>
</dbReference>